<reference evidence="9 10" key="1">
    <citation type="submission" date="2023-11" db="EMBL/GenBank/DDBJ databases">
        <title>A Novel Polar Bacteriovorax (B. antarcticus) Isolated from the Biocrust in Antarctica.</title>
        <authorList>
            <person name="Mun W."/>
            <person name="Choi S.Y."/>
            <person name="Mitchell R.J."/>
        </authorList>
    </citation>
    <scope>NUCLEOTIDE SEQUENCE [LARGE SCALE GENOMIC DNA]</scope>
    <source>
        <strain evidence="9 10">PP10</strain>
    </source>
</reference>
<keyword evidence="5" id="KW-0378">Hydrolase</keyword>
<feature type="domain" description="Peptidase M28" evidence="8">
    <location>
        <begin position="194"/>
        <end position="388"/>
    </location>
</feature>
<sequence>MKSFKMVSLAVAMTAIPTLTTTTAFAAEKQVYISIDRDALNFSEKTFGNRVEEISTQDGISIIKIDEEAIPWLSMLMHKNFNRCGGFMQHDDEADAMELLASQSGAQLFAKNNTFADYSLTQEAIVKPLINEVKAENILATITKLSSFKNRYYKGEFGKASAAFIKETWTALVKNRTDATVEYFPHSAWDQPSIILTLKGKSDETIVLGGHQDSINGSFGGAAATAPGADDNASGISTITEVIRILADSSYQPEKTIKFMAYAAEEVGLLGSKEIAKSFKTKGVNVIGVMQLDMTNFQGTKDLDIVMMRDYTNEQQNAFVGTIIDKYVPGIKWGYDKCGYGCSDHASWNAQGYPASMPFEARMNDMNHNIHTARDTLSVSGGNASHAAKFAKMAVAFVVELDR</sequence>
<keyword evidence="3" id="KW-0479">Metal-binding</keyword>
<dbReference type="Proteomes" id="UP001302274">
    <property type="component" value="Unassembled WGS sequence"/>
</dbReference>
<evidence type="ECO:0000256" key="5">
    <source>
        <dbReference type="ARBA" id="ARBA00022801"/>
    </source>
</evidence>
<dbReference type="PANTHER" id="PTHR12147">
    <property type="entry name" value="METALLOPEPTIDASE M28 FAMILY MEMBER"/>
    <property type="match status" value="1"/>
</dbReference>
<name>A0ABU5VS54_9BACT</name>
<dbReference type="Gene3D" id="3.40.630.10">
    <property type="entry name" value="Zn peptidases"/>
    <property type="match status" value="1"/>
</dbReference>
<evidence type="ECO:0000256" key="3">
    <source>
        <dbReference type="ARBA" id="ARBA00022723"/>
    </source>
</evidence>
<proteinExistence type="predicted"/>
<keyword evidence="2" id="KW-0645">Protease</keyword>
<keyword evidence="1" id="KW-0031">Aminopeptidase</keyword>
<evidence type="ECO:0000256" key="4">
    <source>
        <dbReference type="ARBA" id="ARBA00022729"/>
    </source>
</evidence>
<feature type="signal peptide" evidence="7">
    <location>
        <begin position="1"/>
        <end position="26"/>
    </location>
</feature>
<evidence type="ECO:0000313" key="9">
    <source>
        <dbReference type="EMBL" id="MEA9355223.1"/>
    </source>
</evidence>
<dbReference type="SUPFAM" id="SSF53187">
    <property type="entry name" value="Zn-dependent exopeptidases"/>
    <property type="match status" value="1"/>
</dbReference>
<gene>
    <name evidence="9" type="ORF">SHI21_03380</name>
</gene>
<dbReference type="PIRSF" id="PIRSF036685">
    <property type="entry name" value="BacLeuNPeptidase"/>
    <property type="match status" value="1"/>
</dbReference>
<dbReference type="InterPro" id="IPR007484">
    <property type="entry name" value="Peptidase_M28"/>
</dbReference>
<keyword evidence="4 7" id="KW-0732">Signal</keyword>
<dbReference type="Pfam" id="PF04389">
    <property type="entry name" value="Peptidase_M28"/>
    <property type="match status" value="1"/>
</dbReference>
<organism evidence="9 10">
    <name type="scientific">Bacteriovorax antarcticus</name>
    <dbReference type="NCBI Taxonomy" id="3088717"/>
    <lineage>
        <taxon>Bacteria</taxon>
        <taxon>Pseudomonadati</taxon>
        <taxon>Bdellovibrionota</taxon>
        <taxon>Bacteriovoracia</taxon>
        <taxon>Bacteriovoracales</taxon>
        <taxon>Bacteriovoracaceae</taxon>
        <taxon>Bacteriovorax</taxon>
    </lineage>
</organism>
<evidence type="ECO:0000256" key="7">
    <source>
        <dbReference type="SAM" id="SignalP"/>
    </source>
</evidence>
<dbReference type="RefSeq" id="WP_323574711.1">
    <property type="nucleotide sequence ID" value="NZ_JAYGJQ010000001.1"/>
</dbReference>
<dbReference type="InterPro" id="IPR012189">
    <property type="entry name" value="Pept_M28E_Ap1"/>
</dbReference>
<keyword evidence="10" id="KW-1185">Reference proteome</keyword>
<protein>
    <submittedName>
        <fullName evidence="9">M20/M25/M40 family metallo-hydrolase</fullName>
    </submittedName>
</protein>
<evidence type="ECO:0000256" key="2">
    <source>
        <dbReference type="ARBA" id="ARBA00022670"/>
    </source>
</evidence>
<feature type="chain" id="PRO_5046747569" evidence="7">
    <location>
        <begin position="27"/>
        <end position="403"/>
    </location>
</feature>
<dbReference type="EMBL" id="JAYGJQ010000001">
    <property type="protein sequence ID" value="MEA9355223.1"/>
    <property type="molecule type" value="Genomic_DNA"/>
</dbReference>
<evidence type="ECO:0000256" key="6">
    <source>
        <dbReference type="ARBA" id="ARBA00022833"/>
    </source>
</evidence>
<accession>A0ABU5VS54</accession>
<dbReference type="InterPro" id="IPR045175">
    <property type="entry name" value="M28_fam"/>
</dbReference>
<evidence type="ECO:0000259" key="8">
    <source>
        <dbReference type="Pfam" id="PF04389"/>
    </source>
</evidence>
<keyword evidence="6" id="KW-0862">Zinc</keyword>
<comment type="caution">
    <text evidence="9">The sequence shown here is derived from an EMBL/GenBank/DDBJ whole genome shotgun (WGS) entry which is preliminary data.</text>
</comment>
<dbReference type="PANTHER" id="PTHR12147:SF56">
    <property type="entry name" value="AMINOPEPTIDASE YDR415C-RELATED"/>
    <property type="match status" value="1"/>
</dbReference>
<evidence type="ECO:0000313" key="10">
    <source>
        <dbReference type="Proteomes" id="UP001302274"/>
    </source>
</evidence>
<evidence type="ECO:0000256" key="1">
    <source>
        <dbReference type="ARBA" id="ARBA00022438"/>
    </source>
</evidence>